<evidence type="ECO:0000313" key="1">
    <source>
        <dbReference type="EMBL" id="SEL71492.1"/>
    </source>
</evidence>
<dbReference type="EMBL" id="FOAF01000003">
    <property type="protein sequence ID" value="SEL71492.1"/>
    <property type="molecule type" value="Genomic_DNA"/>
</dbReference>
<accession>A0A1H7SFT4</accession>
<evidence type="ECO:0000313" key="2">
    <source>
        <dbReference type="Proteomes" id="UP000199421"/>
    </source>
</evidence>
<keyword evidence="2" id="KW-1185">Reference proteome</keyword>
<sequence length="236" mass="28102">MKELFEDVAVEKFTVECSLMYSSFIYCLMLNRIVRRYSSMELSFLLGQEDDFIDNIERFKVIDFSIDLYGQLCKVFRHTSFAHHQYHGEKDIKHEMHVWEAGGTIFYRMECYKSVYESIVLFQLTEEDPNTAAYRYKNSVELDQCQSQEILKIMLENNLFKNPISGLELHRLLENTLESQVYPIHFKTELEKLIGRKGKAPLKRTKRRSYGYRYVLHPGTDMTYAMDFVNQKFDKL</sequence>
<reference evidence="2" key="1">
    <citation type="submission" date="2016-10" db="EMBL/GenBank/DDBJ databases">
        <authorList>
            <person name="Varghese N."/>
            <person name="Submissions S."/>
        </authorList>
    </citation>
    <scope>NUCLEOTIDE SEQUENCE [LARGE SCALE GENOMIC DNA]</scope>
    <source>
        <strain evidence="2">DSM 18733</strain>
    </source>
</reference>
<proteinExistence type="predicted"/>
<dbReference type="OrthoDB" id="978725at2"/>
<protein>
    <submittedName>
        <fullName evidence="1">Uncharacterized protein</fullName>
    </submittedName>
</protein>
<dbReference type="STRING" id="407022.SAMN05661044_03214"/>
<dbReference type="AlphaFoldDB" id="A0A1H7SFT4"/>
<gene>
    <name evidence="1" type="ORF">SAMN05661044_03214</name>
</gene>
<name>A0A1H7SFT4_OLID1</name>
<organism evidence="1 2">
    <name type="scientific">Olivibacter domesticus</name>
    <name type="common">Pseudosphingobacterium domesticum</name>
    <dbReference type="NCBI Taxonomy" id="407022"/>
    <lineage>
        <taxon>Bacteria</taxon>
        <taxon>Pseudomonadati</taxon>
        <taxon>Bacteroidota</taxon>
        <taxon>Sphingobacteriia</taxon>
        <taxon>Sphingobacteriales</taxon>
        <taxon>Sphingobacteriaceae</taxon>
        <taxon>Olivibacter</taxon>
    </lineage>
</organism>
<dbReference type="RefSeq" id="WP_093326357.1">
    <property type="nucleotide sequence ID" value="NZ_FOAF01000003.1"/>
</dbReference>
<dbReference type="Proteomes" id="UP000199421">
    <property type="component" value="Unassembled WGS sequence"/>
</dbReference>